<comment type="similarity">
    <text evidence="1">Belongs to the WrbA family.</text>
</comment>
<accession>A0A058ZFF9</accession>
<evidence type="ECO:0000259" key="2">
    <source>
        <dbReference type="Pfam" id="PF03358"/>
    </source>
</evidence>
<dbReference type="GO" id="GO:0003955">
    <property type="term" value="F:NAD(P)H dehydrogenase (quinone) activity"/>
    <property type="evidence" value="ECO:0007669"/>
    <property type="project" value="TreeGrafter"/>
</dbReference>
<dbReference type="RefSeq" id="XP_009492790.1">
    <property type="nucleotide sequence ID" value="XM_009494515.1"/>
</dbReference>
<reference evidence="3" key="1">
    <citation type="submission" date="2013-04" db="EMBL/GenBank/DDBJ databases">
        <title>The Genome Sequence of Fonticula alba ATCC 38817.</title>
        <authorList>
            <consortium name="The Broad Institute Genomics Platform"/>
            <person name="Russ C."/>
            <person name="Cuomo C."/>
            <person name="Burger G."/>
            <person name="Gray M.W."/>
            <person name="Holland P.W.H."/>
            <person name="King N."/>
            <person name="Lang F.B.F."/>
            <person name="Roger A.J."/>
            <person name="Ruiz-Trillo I."/>
            <person name="Brown M."/>
            <person name="Walker B."/>
            <person name="Young S."/>
            <person name="Zeng Q."/>
            <person name="Gargeya S."/>
            <person name="Fitzgerald M."/>
            <person name="Haas B."/>
            <person name="Abouelleil A."/>
            <person name="Allen A.W."/>
            <person name="Alvarado L."/>
            <person name="Arachchi H.M."/>
            <person name="Berlin A.M."/>
            <person name="Chapman S.B."/>
            <person name="Gainer-Dewar J."/>
            <person name="Goldberg J."/>
            <person name="Griggs A."/>
            <person name="Gujja S."/>
            <person name="Hansen M."/>
            <person name="Howarth C."/>
            <person name="Imamovic A."/>
            <person name="Ireland A."/>
            <person name="Larimer J."/>
            <person name="McCowan C."/>
            <person name="Murphy C."/>
            <person name="Pearson M."/>
            <person name="Poon T.W."/>
            <person name="Priest M."/>
            <person name="Roberts A."/>
            <person name="Saif S."/>
            <person name="Shea T."/>
            <person name="Sisk P."/>
            <person name="Sykes S."/>
            <person name="Wortman J."/>
            <person name="Nusbaum C."/>
            <person name="Birren B."/>
        </authorList>
    </citation>
    <scope>NUCLEOTIDE SEQUENCE [LARGE SCALE GENOMIC DNA]</scope>
    <source>
        <strain evidence="3">ATCC 38817</strain>
    </source>
</reference>
<evidence type="ECO:0000313" key="4">
    <source>
        <dbReference type="Proteomes" id="UP000030693"/>
    </source>
</evidence>
<dbReference type="SUPFAM" id="SSF52218">
    <property type="entry name" value="Flavoproteins"/>
    <property type="match status" value="1"/>
</dbReference>
<name>A0A058ZFF9_FONAL</name>
<dbReference type="PANTHER" id="PTHR30546">
    <property type="entry name" value="FLAVODOXIN-RELATED PROTEIN WRBA-RELATED"/>
    <property type="match status" value="1"/>
</dbReference>
<dbReference type="PANTHER" id="PTHR30546:SF23">
    <property type="entry name" value="FLAVOPROTEIN-LIKE PROTEIN YCP4-RELATED"/>
    <property type="match status" value="1"/>
</dbReference>
<dbReference type="GeneID" id="20525359"/>
<dbReference type="Gene3D" id="3.40.50.360">
    <property type="match status" value="1"/>
</dbReference>
<dbReference type="Pfam" id="PF03358">
    <property type="entry name" value="FMN_red"/>
    <property type="match status" value="1"/>
</dbReference>
<dbReference type="AlphaFoldDB" id="A0A058ZFF9"/>
<dbReference type="OMA" id="SMDEIHG"/>
<organism evidence="3">
    <name type="scientific">Fonticula alba</name>
    <name type="common">Slime mold</name>
    <dbReference type="NCBI Taxonomy" id="691883"/>
    <lineage>
        <taxon>Eukaryota</taxon>
        <taxon>Rotosphaerida</taxon>
        <taxon>Fonticulaceae</taxon>
        <taxon>Fonticula</taxon>
    </lineage>
</organism>
<dbReference type="InterPro" id="IPR005025">
    <property type="entry name" value="FMN_Rdtase-like_dom"/>
</dbReference>
<dbReference type="Proteomes" id="UP000030693">
    <property type="component" value="Unassembled WGS sequence"/>
</dbReference>
<keyword evidence="4" id="KW-1185">Reference proteome</keyword>
<dbReference type="eggNOG" id="KOG3135">
    <property type="taxonomic scope" value="Eukaryota"/>
</dbReference>
<dbReference type="InterPro" id="IPR029039">
    <property type="entry name" value="Flavoprotein-like_sf"/>
</dbReference>
<evidence type="ECO:0000313" key="3">
    <source>
        <dbReference type="EMBL" id="KCV73089.1"/>
    </source>
</evidence>
<feature type="domain" description="NADPH-dependent FMN reductase-like" evidence="2">
    <location>
        <begin position="5"/>
        <end position="149"/>
    </location>
</feature>
<sequence>MSPAPRILVICHSRQGKTATLVLNAAKAAAAALDSTGSVDVLCLEGTPAEGFRAAGLNVVSPKLDTDAGLRALAEYDGFLLASPVSVGGHSAALQAFLEQTTPLIASGALASKPASVLFSAATPSGGIETAIRSLHAALAHHGMLLVTPCFRGMDDDMQAGVSASAAAFVAVTGIDGNAPLSEGSLRGAARVGTTLAATARRLAAGARASP</sequence>
<dbReference type="EMBL" id="KB932201">
    <property type="protein sequence ID" value="KCV73089.1"/>
    <property type="molecule type" value="Genomic_DNA"/>
</dbReference>
<gene>
    <name evidence="3" type="ORF">H696_00634</name>
</gene>
<evidence type="ECO:0000256" key="1">
    <source>
        <dbReference type="ARBA" id="ARBA00006961"/>
    </source>
</evidence>
<dbReference type="GO" id="GO:0016020">
    <property type="term" value="C:membrane"/>
    <property type="evidence" value="ECO:0007669"/>
    <property type="project" value="TreeGrafter"/>
</dbReference>
<proteinExistence type="inferred from homology"/>
<protein>
    <recommendedName>
        <fullName evidence="2">NADPH-dependent FMN reductase-like domain-containing protein</fullName>
    </recommendedName>
</protein>